<comment type="similarity">
    <text evidence="1">Belongs to the phospholipase D family.</text>
</comment>
<dbReference type="Pfam" id="PF13918">
    <property type="entry name" value="PLDc_3"/>
    <property type="match status" value="1"/>
</dbReference>
<dbReference type="PROSITE" id="PS50035">
    <property type="entry name" value="PLD"/>
    <property type="match status" value="2"/>
</dbReference>
<dbReference type="InterPro" id="IPR050874">
    <property type="entry name" value="Diverse_PLD-related"/>
</dbReference>
<evidence type="ECO:0000313" key="5">
    <source>
        <dbReference type="WBParaSite" id="nOo.2.0.1.t03270-RA"/>
    </source>
</evidence>
<accession>A0A182E5I9</accession>
<protein>
    <submittedName>
        <fullName evidence="5">Phospholipase D3</fullName>
    </submittedName>
</protein>
<keyword evidence="4" id="KW-1185">Reference proteome</keyword>
<organism evidence="5">
    <name type="scientific">Onchocerca ochengi</name>
    <name type="common">Filarial nematode worm</name>
    <dbReference type="NCBI Taxonomy" id="42157"/>
    <lineage>
        <taxon>Eukaryota</taxon>
        <taxon>Metazoa</taxon>
        <taxon>Ecdysozoa</taxon>
        <taxon>Nematoda</taxon>
        <taxon>Chromadorea</taxon>
        <taxon>Rhabditida</taxon>
        <taxon>Spirurina</taxon>
        <taxon>Spiruromorpha</taxon>
        <taxon>Filarioidea</taxon>
        <taxon>Onchocercidae</taxon>
        <taxon>Onchocerca</taxon>
    </lineage>
</organism>
<feature type="domain" description="PLD phosphodiesterase" evidence="2">
    <location>
        <begin position="400"/>
        <end position="426"/>
    </location>
</feature>
<dbReference type="WBParaSite" id="nOo.2.0.1.t03270-RA">
    <property type="protein sequence ID" value="nOo.2.0.1.t03270-RA"/>
    <property type="gene ID" value="nOo.2.0.1.g03270"/>
</dbReference>
<dbReference type="SMART" id="SM00155">
    <property type="entry name" value="PLDc"/>
    <property type="match status" value="2"/>
</dbReference>
<dbReference type="CDD" id="cd09107">
    <property type="entry name" value="PLDc_vPLD3_4_5_like_2"/>
    <property type="match status" value="1"/>
</dbReference>
<dbReference type="OrthoDB" id="1923775at2759"/>
<dbReference type="Gene3D" id="3.30.870.10">
    <property type="entry name" value="Endonuclease Chain A"/>
    <property type="match status" value="2"/>
</dbReference>
<dbReference type="SUPFAM" id="SSF56024">
    <property type="entry name" value="Phospholipase D/nuclease"/>
    <property type="match status" value="2"/>
</dbReference>
<gene>
    <name evidence="3" type="ORF">NOO_LOCUS3270</name>
</gene>
<evidence type="ECO:0000259" key="2">
    <source>
        <dbReference type="PROSITE" id="PS50035"/>
    </source>
</evidence>
<feature type="domain" description="PLD phosphodiesterase" evidence="2">
    <location>
        <begin position="168"/>
        <end position="195"/>
    </location>
</feature>
<dbReference type="PANTHER" id="PTHR10185:SF17">
    <property type="entry name" value="GM01519P-RELATED"/>
    <property type="match status" value="1"/>
</dbReference>
<evidence type="ECO:0000256" key="1">
    <source>
        <dbReference type="ARBA" id="ARBA00008664"/>
    </source>
</evidence>
<dbReference type="STRING" id="42157.A0A182E5I9"/>
<dbReference type="Proteomes" id="UP000271087">
    <property type="component" value="Unassembled WGS sequence"/>
</dbReference>
<reference evidence="3 4" key="2">
    <citation type="submission" date="2018-08" db="EMBL/GenBank/DDBJ databases">
        <authorList>
            <person name="Laetsch R D."/>
            <person name="Stevens L."/>
            <person name="Kumar S."/>
            <person name="Blaxter L. M."/>
        </authorList>
    </citation>
    <scope>NUCLEOTIDE SEQUENCE [LARGE SCALE GENOMIC DNA]</scope>
</reference>
<dbReference type="InterPro" id="IPR032803">
    <property type="entry name" value="PLDc_3"/>
</dbReference>
<dbReference type="EMBL" id="UYRW01000606">
    <property type="protein sequence ID" value="VDK68541.1"/>
    <property type="molecule type" value="Genomic_DNA"/>
</dbReference>
<dbReference type="AlphaFoldDB" id="A0A182E5I9"/>
<proteinExistence type="inferred from homology"/>
<sequence length="488" mass="54998">MLSGKNATFSKLPVMCALPRTVFLFFTPSKCCELANSTSASSEPLFVRRPCRQNCEFHFVESIPENMTYPAQSNFPSTTEIWKRLINSAEKSIDIASFYWSLLSENTGSYRGPSTQNGTDIYNALIGAAKKGIKLRIVQNAQNNNETKTLENEGLAEVRSLNFSNWFPSGVLHTKFWIVDAKHFYLGSANLDWRSLTQVKELGVAVFSCECLAEDLMKVMNVYWRMGAPGKKLPSSWPNELATAYNAINPMLAKLNGERNGVYISSAPPTFCPRGRVDDLSAILQVISTAREFIHISVMDYFPATLYLTNNRYWPVIDDALRKAAYSGIKVKLLISKWKTTRPTLFAFLKSLEVIASTLPCKRTYDTKKRKLICIPDTVGSIEVRIFIVPTVGDQEKIPYARVNHAKYMVTDNSALIGTSNWSADYFTNTAGASIVIQQRNRASNSEIVYNLNEKIFMRDWNSTYASPLSDFDDKGRRIRNDTVIPED</sequence>
<evidence type="ECO:0000313" key="4">
    <source>
        <dbReference type="Proteomes" id="UP000271087"/>
    </source>
</evidence>
<evidence type="ECO:0000313" key="3">
    <source>
        <dbReference type="EMBL" id="VDK68541.1"/>
    </source>
</evidence>
<dbReference type="GO" id="GO:0003824">
    <property type="term" value="F:catalytic activity"/>
    <property type="evidence" value="ECO:0007669"/>
    <property type="project" value="InterPro"/>
</dbReference>
<reference evidence="5" key="1">
    <citation type="submission" date="2016-06" db="UniProtKB">
        <authorList>
            <consortium name="WormBaseParasite"/>
        </authorList>
    </citation>
    <scope>IDENTIFICATION</scope>
</reference>
<dbReference type="PANTHER" id="PTHR10185">
    <property type="entry name" value="PHOSPHOLIPASE D - RELATED"/>
    <property type="match status" value="1"/>
</dbReference>
<dbReference type="CDD" id="cd09106">
    <property type="entry name" value="PLDc_vPLD3_4_5_like_1"/>
    <property type="match status" value="1"/>
</dbReference>
<name>A0A182E5I9_ONCOC</name>
<dbReference type="InterPro" id="IPR001736">
    <property type="entry name" value="PLipase_D/transphosphatidylase"/>
</dbReference>